<dbReference type="AlphaFoldDB" id="A0AAD9GFM2"/>
<dbReference type="SUPFAM" id="SSF57903">
    <property type="entry name" value="FYVE/PHD zinc finger"/>
    <property type="match status" value="1"/>
</dbReference>
<accession>A0AAD9GFM2</accession>
<keyword evidence="3" id="KW-1185">Reference proteome</keyword>
<dbReference type="Proteomes" id="UP001195914">
    <property type="component" value="Unassembled WGS sequence"/>
</dbReference>
<proteinExistence type="predicted"/>
<evidence type="ECO:0000313" key="2">
    <source>
        <dbReference type="EMBL" id="KAK1937630.1"/>
    </source>
</evidence>
<feature type="region of interest" description="Disordered" evidence="1">
    <location>
        <begin position="234"/>
        <end position="255"/>
    </location>
</feature>
<dbReference type="InterPro" id="IPR013083">
    <property type="entry name" value="Znf_RING/FYVE/PHD"/>
</dbReference>
<comment type="caution">
    <text evidence="2">The sequence shown here is derived from an EMBL/GenBank/DDBJ whole genome shotgun (WGS) entry which is preliminary data.</text>
</comment>
<evidence type="ECO:0000313" key="3">
    <source>
        <dbReference type="Proteomes" id="UP001195914"/>
    </source>
</evidence>
<organism evidence="2 3">
    <name type="scientific">Babesia divergens</name>
    <dbReference type="NCBI Taxonomy" id="32595"/>
    <lineage>
        <taxon>Eukaryota</taxon>
        <taxon>Sar</taxon>
        <taxon>Alveolata</taxon>
        <taxon>Apicomplexa</taxon>
        <taxon>Aconoidasida</taxon>
        <taxon>Piroplasmida</taxon>
        <taxon>Babesiidae</taxon>
        <taxon>Babesia</taxon>
    </lineage>
</organism>
<dbReference type="Gene3D" id="3.30.40.10">
    <property type="entry name" value="Zinc/RING finger domain, C3HC4 (zinc finger)"/>
    <property type="match status" value="1"/>
</dbReference>
<sequence length="275" mass="31479">MAVSQRCEICGTLFTLLSRQRACMQCNRNCCANCIDPNYVSPRRASSRIDGIRGTDTCADCVLAEETNHSISVQEELDVTEEINRGLKNELKQRIAAMEKFKTFMVEFCEAFGPGSPIFADDPDMDLNTMENIDSTMPIANLVEQCQENLHNIRVKVMMMRTERNNAMRNERAQRQIVADMQSELDNVKHDRNELKKSVVSLNQALLKMEAELEQVSDLKRECENLRERCKRLEQQRAHPSDRLSGVSMWSQRNTVEPQPRGSYVISLLCPRMGL</sequence>
<dbReference type="InterPro" id="IPR011011">
    <property type="entry name" value="Znf_FYVE_PHD"/>
</dbReference>
<name>A0AAD9GFM2_BABDI</name>
<gene>
    <name evidence="2" type="ORF">X943_003455</name>
</gene>
<dbReference type="EMBL" id="JAHBMH010000033">
    <property type="protein sequence ID" value="KAK1937630.1"/>
    <property type="molecule type" value="Genomic_DNA"/>
</dbReference>
<reference evidence="2" key="1">
    <citation type="journal article" date="2014" name="Nucleic Acids Res.">
        <title>The evolutionary dynamics of variant antigen genes in Babesia reveal a history of genomic innovation underlying host-parasite interaction.</title>
        <authorList>
            <person name="Jackson A.P."/>
            <person name="Otto T.D."/>
            <person name="Darby A."/>
            <person name="Ramaprasad A."/>
            <person name="Xia D."/>
            <person name="Echaide I.E."/>
            <person name="Farber M."/>
            <person name="Gahlot S."/>
            <person name="Gamble J."/>
            <person name="Gupta D."/>
            <person name="Gupta Y."/>
            <person name="Jackson L."/>
            <person name="Malandrin L."/>
            <person name="Malas T.B."/>
            <person name="Moussa E."/>
            <person name="Nair M."/>
            <person name="Reid A.J."/>
            <person name="Sanders M."/>
            <person name="Sharma J."/>
            <person name="Tracey A."/>
            <person name="Quail M.A."/>
            <person name="Weir W."/>
            <person name="Wastling J.M."/>
            <person name="Hall N."/>
            <person name="Willadsen P."/>
            <person name="Lingelbach K."/>
            <person name="Shiels B."/>
            <person name="Tait A."/>
            <person name="Berriman M."/>
            <person name="Allred D.R."/>
            <person name="Pain A."/>
        </authorList>
    </citation>
    <scope>NUCLEOTIDE SEQUENCE</scope>
    <source>
        <strain evidence="2">1802A</strain>
    </source>
</reference>
<reference evidence="2" key="2">
    <citation type="submission" date="2021-05" db="EMBL/GenBank/DDBJ databases">
        <authorList>
            <person name="Pain A."/>
        </authorList>
    </citation>
    <scope>NUCLEOTIDE SEQUENCE</scope>
    <source>
        <strain evidence="2">1802A</strain>
    </source>
</reference>
<evidence type="ECO:0008006" key="4">
    <source>
        <dbReference type="Google" id="ProtNLM"/>
    </source>
</evidence>
<evidence type="ECO:0000256" key="1">
    <source>
        <dbReference type="SAM" id="MobiDB-lite"/>
    </source>
</evidence>
<protein>
    <recommendedName>
        <fullName evidence="4">FYVE-type domain-containing protein</fullName>
    </recommendedName>
</protein>